<dbReference type="InterPro" id="IPR002938">
    <property type="entry name" value="FAD-bd"/>
</dbReference>
<dbReference type="GO" id="GO:0071949">
    <property type="term" value="F:FAD binding"/>
    <property type="evidence" value="ECO:0007669"/>
    <property type="project" value="InterPro"/>
</dbReference>
<evidence type="ECO:0000256" key="2">
    <source>
        <dbReference type="ARBA" id="ARBA00022630"/>
    </source>
</evidence>
<accession>A0A0C2TFI6</accession>
<evidence type="ECO:0000256" key="5">
    <source>
        <dbReference type="ARBA" id="ARBA00023033"/>
    </source>
</evidence>
<dbReference type="InterPro" id="IPR036188">
    <property type="entry name" value="FAD/NAD-bd_sf"/>
</dbReference>
<keyword evidence="3" id="KW-0274">FAD</keyword>
<dbReference type="PANTHER" id="PTHR13789:SF309">
    <property type="entry name" value="PUTATIVE (AFU_ORTHOLOGUE AFUA_6G14510)-RELATED"/>
    <property type="match status" value="1"/>
</dbReference>
<organism evidence="7 8">
    <name type="scientific">Amanita muscaria (strain Koide BX008)</name>
    <dbReference type="NCBI Taxonomy" id="946122"/>
    <lineage>
        <taxon>Eukaryota</taxon>
        <taxon>Fungi</taxon>
        <taxon>Dikarya</taxon>
        <taxon>Basidiomycota</taxon>
        <taxon>Agaricomycotina</taxon>
        <taxon>Agaricomycetes</taxon>
        <taxon>Agaricomycetidae</taxon>
        <taxon>Agaricales</taxon>
        <taxon>Pluteineae</taxon>
        <taxon>Amanitaceae</taxon>
        <taxon>Amanita</taxon>
    </lineage>
</organism>
<feature type="domain" description="FAD-binding" evidence="6">
    <location>
        <begin position="6"/>
        <end position="67"/>
    </location>
</feature>
<protein>
    <recommendedName>
        <fullName evidence="6">FAD-binding domain-containing protein</fullName>
    </recommendedName>
</protein>
<dbReference type="AlphaFoldDB" id="A0A0C2TFI6"/>
<gene>
    <name evidence="7" type="ORF">M378DRAFT_10737</name>
</gene>
<dbReference type="HOGENOM" id="CLU_009665_13_1_1"/>
<sequence length="140" mass="15160">SWIHSSGLVTLIGDACHPMMPYLGQGGAMAIEDAAVLGQLFARITSKSEIPTLLKGYESIRLGRATEIQLSSLEAGKMHRSDSVLAQRRDIAVRNNTDSTLNALANPIQEKPKPEARGAGDEAIYGYDAEQVAEDWKAHQ</sequence>
<keyword evidence="5" id="KW-0503">Monooxygenase</keyword>
<feature type="non-terminal residue" evidence="7">
    <location>
        <position position="1"/>
    </location>
</feature>
<evidence type="ECO:0000256" key="1">
    <source>
        <dbReference type="ARBA" id="ARBA00007992"/>
    </source>
</evidence>
<reference evidence="7 8" key="1">
    <citation type="submission" date="2014-04" db="EMBL/GenBank/DDBJ databases">
        <title>Evolutionary Origins and Diversification of the Mycorrhizal Mutualists.</title>
        <authorList>
            <consortium name="DOE Joint Genome Institute"/>
            <consortium name="Mycorrhizal Genomics Consortium"/>
            <person name="Kohler A."/>
            <person name="Kuo A."/>
            <person name="Nagy L.G."/>
            <person name="Floudas D."/>
            <person name="Copeland A."/>
            <person name="Barry K.W."/>
            <person name="Cichocki N."/>
            <person name="Veneault-Fourrey C."/>
            <person name="LaButti K."/>
            <person name="Lindquist E.A."/>
            <person name="Lipzen A."/>
            <person name="Lundell T."/>
            <person name="Morin E."/>
            <person name="Murat C."/>
            <person name="Riley R."/>
            <person name="Ohm R."/>
            <person name="Sun H."/>
            <person name="Tunlid A."/>
            <person name="Henrissat B."/>
            <person name="Grigoriev I.V."/>
            <person name="Hibbett D.S."/>
            <person name="Martin F."/>
        </authorList>
    </citation>
    <scope>NUCLEOTIDE SEQUENCE [LARGE SCALE GENOMIC DNA]</scope>
    <source>
        <strain evidence="7 8">Koide BX008</strain>
    </source>
</reference>
<dbReference type="STRING" id="946122.A0A0C2TFI6"/>
<dbReference type="SUPFAM" id="SSF51905">
    <property type="entry name" value="FAD/NAD(P)-binding domain"/>
    <property type="match status" value="1"/>
</dbReference>
<comment type="similarity">
    <text evidence="1">Belongs to the paxM FAD-dependent monooxygenase family.</text>
</comment>
<dbReference type="EMBL" id="KN818241">
    <property type="protein sequence ID" value="KIL65629.1"/>
    <property type="molecule type" value="Genomic_DNA"/>
</dbReference>
<name>A0A0C2TFI6_AMAMK</name>
<dbReference type="InParanoid" id="A0A0C2TFI6"/>
<dbReference type="Proteomes" id="UP000054549">
    <property type="component" value="Unassembled WGS sequence"/>
</dbReference>
<evidence type="ECO:0000313" key="7">
    <source>
        <dbReference type="EMBL" id="KIL65629.1"/>
    </source>
</evidence>
<dbReference type="PANTHER" id="PTHR13789">
    <property type="entry name" value="MONOOXYGENASE"/>
    <property type="match status" value="1"/>
</dbReference>
<evidence type="ECO:0000256" key="3">
    <source>
        <dbReference type="ARBA" id="ARBA00022827"/>
    </source>
</evidence>
<proteinExistence type="inferred from homology"/>
<dbReference type="Gene3D" id="3.50.50.60">
    <property type="entry name" value="FAD/NAD(P)-binding domain"/>
    <property type="match status" value="1"/>
</dbReference>
<dbReference type="OrthoDB" id="420606at2759"/>
<keyword evidence="8" id="KW-1185">Reference proteome</keyword>
<keyword evidence="4" id="KW-0560">Oxidoreductase</keyword>
<evidence type="ECO:0000256" key="4">
    <source>
        <dbReference type="ARBA" id="ARBA00023002"/>
    </source>
</evidence>
<dbReference type="Pfam" id="PF01494">
    <property type="entry name" value="FAD_binding_3"/>
    <property type="match status" value="1"/>
</dbReference>
<dbReference type="GO" id="GO:0004497">
    <property type="term" value="F:monooxygenase activity"/>
    <property type="evidence" value="ECO:0007669"/>
    <property type="project" value="UniProtKB-KW"/>
</dbReference>
<evidence type="ECO:0000259" key="6">
    <source>
        <dbReference type="Pfam" id="PF01494"/>
    </source>
</evidence>
<evidence type="ECO:0000313" key="8">
    <source>
        <dbReference type="Proteomes" id="UP000054549"/>
    </source>
</evidence>
<dbReference type="InterPro" id="IPR050493">
    <property type="entry name" value="FAD-dep_Monooxygenase_BioMet"/>
</dbReference>
<keyword evidence="2" id="KW-0285">Flavoprotein</keyword>